<evidence type="ECO:0000256" key="3">
    <source>
        <dbReference type="SAM" id="SignalP"/>
    </source>
</evidence>
<evidence type="ECO:0000313" key="5">
    <source>
        <dbReference type="Proteomes" id="UP001549920"/>
    </source>
</evidence>
<feature type="chain" id="PRO_5046819813" evidence="3">
    <location>
        <begin position="17"/>
        <end position="232"/>
    </location>
</feature>
<keyword evidence="2" id="KW-1133">Transmembrane helix</keyword>
<gene>
    <name evidence="4" type="ORF">ABMA27_010618</name>
</gene>
<feature type="compositionally biased region" description="Basic and acidic residues" evidence="1">
    <location>
        <begin position="95"/>
        <end position="107"/>
    </location>
</feature>
<name>A0ABR3H3R1_LOXSC</name>
<evidence type="ECO:0000313" key="4">
    <source>
        <dbReference type="EMBL" id="KAL0859443.1"/>
    </source>
</evidence>
<accession>A0ABR3H3R1</accession>
<keyword evidence="3" id="KW-0732">Signal</keyword>
<feature type="compositionally biased region" description="Polar residues" evidence="1">
    <location>
        <begin position="35"/>
        <end position="50"/>
    </location>
</feature>
<feature type="region of interest" description="Disordered" evidence="1">
    <location>
        <begin position="22"/>
        <end position="152"/>
    </location>
</feature>
<feature type="transmembrane region" description="Helical" evidence="2">
    <location>
        <begin position="173"/>
        <end position="193"/>
    </location>
</feature>
<proteinExistence type="predicted"/>
<sequence>MFSNFFIFIVTASVLAGNLSAASDSISHGPDPAPLNSTELNNQTTATNLGPATVPNNTKEENKNTNQTDVDHNNNNVAKSTIDNNIALDVTGNVTDKHTIEPKEASKTNDSSTDGQKTVPSTPINKNATQGDVSASNVHGNESAKLNPSAPSKANVTAASIQPVSTSSGAPKWQAILITAAVVIVGCCGVILVKRSLRSERGQAWLERTRRQANVPCRDYEVQYLVIRDSDD</sequence>
<dbReference type="EMBL" id="JBEUOH010000027">
    <property type="protein sequence ID" value="KAL0859443.1"/>
    <property type="molecule type" value="Genomic_DNA"/>
</dbReference>
<evidence type="ECO:0000256" key="2">
    <source>
        <dbReference type="SAM" id="Phobius"/>
    </source>
</evidence>
<comment type="caution">
    <text evidence="4">The sequence shown here is derived from an EMBL/GenBank/DDBJ whole genome shotgun (WGS) entry which is preliminary data.</text>
</comment>
<keyword evidence="5" id="KW-1185">Reference proteome</keyword>
<dbReference type="Proteomes" id="UP001549920">
    <property type="component" value="Unassembled WGS sequence"/>
</dbReference>
<keyword evidence="2" id="KW-0812">Transmembrane</keyword>
<evidence type="ECO:0000256" key="1">
    <source>
        <dbReference type="SAM" id="MobiDB-lite"/>
    </source>
</evidence>
<organism evidence="4 5">
    <name type="scientific">Loxostege sticticalis</name>
    <name type="common">Beet webworm moth</name>
    <dbReference type="NCBI Taxonomy" id="481309"/>
    <lineage>
        <taxon>Eukaryota</taxon>
        <taxon>Metazoa</taxon>
        <taxon>Ecdysozoa</taxon>
        <taxon>Arthropoda</taxon>
        <taxon>Hexapoda</taxon>
        <taxon>Insecta</taxon>
        <taxon>Pterygota</taxon>
        <taxon>Neoptera</taxon>
        <taxon>Endopterygota</taxon>
        <taxon>Lepidoptera</taxon>
        <taxon>Glossata</taxon>
        <taxon>Ditrysia</taxon>
        <taxon>Pyraloidea</taxon>
        <taxon>Crambidae</taxon>
        <taxon>Pyraustinae</taxon>
        <taxon>Loxostege</taxon>
    </lineage>
</organism>
<reference evidence="4 5" key="1">
    <citation type="submission" date="2024-06" db="EMBL/GenBank/DDBJ databases">
        <title>A chromosome-level genome assembly of beet webworm, Loxostege sticticalis.</title>
        <authorList>
            <person name="Zhang Y."/>
        </authorList>
    </citation>
    <scope>NUCLEOTIDE SEQUENCE [LARGE SCALE GENOMIC DNA]</scope>
    <source>
        <strain evidence="4">AQ026</strain>
        <tissue evidence="4">Whole body</tissue>
    </source>
</reference>
<feature type="compositionally biased region" description="Polar residues" evidence="1">
    <location>
        <begin position="108"/>
        <end position="152"/>
    </location>
</feature>
<feature type="signal peptide" evidence="3">
    <location>
        <begin position="1"/>
        <end position="16"/>
    </location>
</feature>
<keyword evidence="2" id="KW-0472">Membrane</keyword>
<protein>
    <submittedName>
        <fullName evidence="4">Uncharacterized protein</fullName>
    </submittedName>
</protein>
<feature type="compositionally biased region" description="Polar residues" evidence="1">
    <location>
        <begin position="73"/>
        <end position="84"/>
    </location>
</feature>